<dbReference type="Proteomes" id="UP000663826">
    <property type="component" value="Unassembled WGS sequence"/>
</dbReference>
<evidence type="ECO:0000256" key="1">
    <source>
        <dbReference type="ARBA" id="ARBA00004123"/>
    </source>
</evidence>
<keyword evidence="2" id="KW-0479">Metal-binding</keyword>
<evidence type="ECO:0000313" key="9">
    <source>
        <dbReference type="Proteomes" id="UP000663826"/>
    </source>
</evidence>
<dbReference type="PROSITE" id="PS50048">
    <property type="entry name" value="ZN2_CY6_FUNGAL_2"/>
    <property type="match status" value="1"/>
</dbReference>
<evidence type="ECO:0000256" key="2">
    <source>
        <dbReference type="ARBA" id="ARBA00022723"/>
    </source>
</evidence>
<dbReference type="CDD" id="cd00067">
    <property type="entry name" value="GAL4"/>
    <property type="match status" value="1"/>
</dbReference>
<feature type="region of interest" description="Disordered" evidence="6">
    <location>
        <begin position="79"/>
        <end position="98"/>
    </location>
</feature>
<dbReference type="SUPFAM" id="SSF57701">
    <property type="entry name" value="Zn2/Cys6 DNA-binding domain"/>
    <property type="match status" value="1"/>
</dbReference>
<accession>A0A8H2WS39</accession>
<dbReference type="SMART" id="SM00066">
    <property type="entry name" value="GAL4"/>
    <property type="match status" value="1"/>
</dbReference>
<feature type="compositionally biased region" description="Low complexity" evidence="6">
    <location>
        <begin position="79"/>
        <end position="95"/>
    </location>
</feature>
<dbReference type="CDD" id="cd12148">
    <property type="entry name" value="fungal_TF_MHR"/>
    <property type="match status" value="1"/>
</dbReference>
<feature type="domain" description="Zn(2)-C6 fungal-type" evidence="7">
    <location>
        <begin position="14"/>
        <end position="44"/>
    </location>
</feature>
<keyword evidence="3" id="KW-0805">Transcription regulation</keyword>
<dbReference type="InterPro" id="IPR036864">
    <property type="entry name" value="Zn2-C6_fun-type_DNA-bd_sf"/>
</dbReference>
<reference evidence="8" key="1">
    <citation type="submission" date="2021-01" db="EMBL/GenBank/DDBJ databases">
        <authorList>
            <person name="Kaushik A."/>
        </authorList>
    </citation>
    <scope>NUCLEOTIDE SEQUENCE</scope>
    <source>
        <strain evidence="8">AG1-1B</strain>
    </source>
</reference>
<evidence type="ECO:0000313" key="8">
    <source>
        <dbReference type="EMBL" id="CAE6404581.1"/>
    </source>
</evidence>
<dbReference type="PANTHER" id="PTHR47338:SF29">
    <property type="entry name" value="ZN(2)-C6 FUNGAL-TYPE DOMAIN-CONTAINING PROTEIN"/>
    <property type="match status" value="1"/>
</dbReference>
<evidence type="ECO:0000259" key="7">
    <source>
        <dbReference type="PROSITE" id="PS50048"/>
    </source>
</evidence>
<dbReference type="GO" id="GO:0005634">
    <property type="term" value="C:nucleus"/>
    <property type="evidence" value="ECO:0007669"/>
    <property type="project" value="UniProtKB-SubCell"/>
</dbReference>
<sequence length="523" mass="57216">MNTNPRGRIQRGRACLPCHLRKKKCDGEQPSCSGCIRSHIQCEYAPIPIASDTAPSGQSRIQTLQSRVQELEAVLNNMSMQTPQPSSRSPTPHSPLMDPYSGEVSGWLQDILRPTMIANRRHYNLYLDIATLRSPPQPLLHAMNLIACHILSLSASSDTRPTLQELEDLKSALLKRIHSGIHMSLEGARDLIAGVVCAPALAAQYLLQVGKFAEAHWLASSAIRFAVSCGLHTTTSYSWSNDDNGSSPRSSSSSESGGTFLVPASSIREHYDRRMSWWLAFAANGMVEIVTELPSALRPELRACIGDVESEIGRTRNIVTPFPLMEGPYERSSPQLKISELSVGELLLGNHSNPEDPSASSIFAMRLKSMTFFGAATLLYDGSRISQQFGTDVFRRVDQNISRFIDMLPSLAYHESTHVAAPSASDAPVNPEMIVVYMLAYLAKIRLLGANTVTNSSEHRLAVALSMGHLAAAFDETPHFSLAPLVIRCCSEALHIISPPDSVHDTELPEVNALRSLIDSLGR</sequence>
<evidence type="ECO:0000256" key="4">
    <source>
        <dbReference type="ARBA" id="ARBA00023163"/>
    </source>
</evidence>
<organism evidence="8 9">
    <name type="scientific">Rhizoctonia solani</name>
    <dbReference type="NCBI Taxonomy" id="456999"/>
    <lineage>
        <taxon>Eukaryota</taxon>
        <taxon>Fungi</taxon>
        <taxon>Dikarya</taxon>
        <taxon>Basidiomycota</taxon>
        <taxon>Agaricomycotina</taxon>
        <taxon>Agaricomycetes</taxon>
        <taxon>Cantharellales</taxon>
        <taxon>Ceratobasidiaceae</taxon>
        <taxon>Rhizoctonia</taxon>
    </lineage>
</organism>
<comment type="caution">
    <text evidence="8">The sequence shown here is derived from an EMBL/GenBank/DDBJ whole genome shotgun (WGS) entry which is preliminary data.</text>
</comment>
<evidence type="ECO:0000256" key="5">
    <source>
        <dbReference type="ARBA" id="ARBA00023242"/>
    </source>
</evidence>
<evidence type="ECO:0000256" key="3">
    <source>
        <dbReference type="ARBA" id="ARBA00023015"/>
    </source>
</evidence>
<feature type="region of interest" description="Disordered" evidence="6">
    <location>
        <begin position="239"/>
        <end position="259"/>
    </location>
</feature>
<comment type="subcellular location">
    <subcellularLocation>
        <location evidence="1">Nucleus</location>
    </subcellularLocation>
</comment>
<protein>
    <recommendedName>
        <fullName evidence="7">Zn(2)-C6 fungal-type domain-containing protein</fullName>
    </recommendedName>
</protein>
<dbReference type="GO" id="GO:0000981">
    <property type="term" value="F:DNA-binding transcription factor activity, RNA polymerase II-specific"/>
    <property type="evidence" value="ECO:0007669"/>
    <property type="project" value="InterPro"/>
</dbReference>
<dbReference type="AlphaFoldDB" id="A0A8H2WS39"/>
<dbReference type="PANTHER" id="PTHR47338">
    <property type="entry name" value="ZN(II)2CYS6 TRANSCRIPTION FACTOR (EUROFUNG)-RELATED"/>
    <property type="match status" value="1"/>
</dbReference>
<dbReference type="Pfam" id="PF00172">
    <property type="entry name" value="Zn_clus"/>
    <property type="match status" value="1"/>
</dbReference>
<dbReference type="InterPro" id="IPR001138">
    <property type="entry name" value="Zn2Cys6_DnaBD"/>
</dbReference>
<dbReference type="Gene3D" id="4.10.240.10">
    <property type="entry name" value="Zn(2)-C6 fungal-type DNA-binding domain"/>
    <property type="match status" value="1"/>
</dbReference>
<dbReference type="GO" id="GO:0008270">
    <property type="term" value="F:zinc ion binding"/>
    <property type="evidence" value="ECO:0007669"/>
    <property type="project" value="InterPro"/>
</dbReference>
<feature type="compositionally biased region" description="Low complexity" evidence="6">
    <location>
        <begin position="245"/>
        <end position="258"/>
    </location>
</feature>
<proteinExistence type="predicted"/>
<name>A0A8H2WS39_9AGAM</name>
<keyword evidence="5" id="KW-0539">Nucleus</keyword>
<dbReference type="InterPro" id="IPR050815">
    <property type="entry name" value="TF_fung"/>
</dbReference>
<dbReference type="EMBL" id="CAJMWQ010000953">
    <property type="protein sequence ID" value="CAE6404581.1"/>
    <property type="molecule type" value="Genomic_DNA"/>
</dbReference>
<dbReference type="PROSITE" id="PS00463">
    <property type="entry name" value="ZN2_CY6_FUNGAL_1"/>
    <property type="match status" value="1"/>
</dbReference>
<gene>
    <name evidence="8" type="ORF">RDB_LOCUS32927</name>
</gene>
<evidence type="ECO:0000256" key="6">
    <source>
        <dbReference type="SAM" id="MobiDB-lite"/>
    </source>
</evidence>
<keyword evidence="4" id="KW-0804">Transcription</keyword>